<sequence>MHGIIRKNQVNKFKDKLNESFVFIIKNFKVQTQVEWKFCIYHQELQNLVYGRNDFMITVRLCRMCDAISPKKNDEMISMNMIFIDEKVKFDAWYNKKNQVNKFKDKFSEDFVFIIRTSKLLKANGMLLVPTKMAS</sequence>
<evidence type="ECO:0000313" key="2">
    <source>
        <dbReference type="Proteomes" id="UP000824120"/>
    </source>
</evidence>
<dbReference type="AlphaFoldDB" id="A0A9J5Y617"/>
<proteinExistence type="predicted"/>
<protein>
    <submittedName>
        <fullName evidence="1">Uncharacterized protein</fullName>
    </submittedName>
</protein>
<comment type="caution">
    <text evidence="1">The sequence shown here is derived from an EMBL/GenBank/DDBJ whole genome shotgun (WGS) entry which is preliminary data.</text>
</comment>
<evidence type="ECO:0000313" key="1">
    <source>
        <dbReference type="EMBL" id="KAG5596123.1"/>
    </source>
</evidence>
<dbReference type="EMBL" id="JACXVP010000007">
    <property type="protein sequence ID" value="KAG5596123.1"/>
    <property type="molecule type" value="Genomic_DNA"/>
</dbReference>
<keyword evidence="2" id="KW-1185">Reference proteome</keyword>
<dbReference type="Proteomes" id="UP000824120">
    <property type="component" value="Chromosome 7"/>
</dbReference>
<accession>A0A9J5Y617</accession>
<organism evidence="1 2">
    <name type="scientific">Solanum commersonii</name>
    <name type="common">Commerson's wild potato</name>
    <name type="synonym">Commerson's nightshade</name>
    <dbReference type="NCBI Taxonomy" id="4109"/>
    <lineage>
        <taxon>Eukaryota</taxon>
        <taxon>Viridiplantae</taxon>
        <taxon>Streptophyta</taxon>
        <taxon>Embryophyta</taxon>
        <taxon>Tracheophyta</taxon>
        <taxon>Spermatophyta</taxon>
        <taxon>Magnoliopsida</taxon>
        <taxon>eudicotyledons</taxon>
        <taxon>Gunneridae</taxon>
        <taxon>Pentapetalae</taxon>
        <taxon>asterids</taxon>
        <taxon>lamiids</taxon>
        <taxon>Solanales</taxon>
        <taxon>Solanaceae</taxon>
        <taxon>Solanoideae</taxon>
        <taxon>Solaneae</taxon>
        <taxon>Solanum</taxon>
    </lineage>
</organism>
<gene>
    <name evidence="1" type="ORF">H5410_037355</name>
</gene>
<dbReference type="OrthoDB" id="1931061at2759"/>
<name>A0A9J5Y617_SOLCO</name>
<reference evidence="1 2" key="1">
    <citation type="submission" date="2020-09" db="EMBL/GenBank/DDBJ databases">
        <title>De no assembly of potato wild relative species, Solanum commersonii.</title>
        <authorList>
            <person name="Cho K."/>
        </authorList>
    </citation>
    <scope>NUCLEOTIDE SEQUENCE [LARGE SCALE GENOMIC DNA]</scope>
    <source>
        <strain evidence="1">LZ3.2</strain>
        <tissue evidence="1">Leaf</tissue>
    </source>
</reference>